<proteinExistence type="predicted"/>
<organism evidence="2 3">
    <name type="scientific">Polyporus arcularius HHB13444</name>
    <dbReference type="NCBI Taxonomy" id="1314778"/>
    <lineage>
        <taxon>Eukaryota</taxon>
        <taxon>Fungi</taxon>
        <taxon>Dikarya</taxon>
        <taxon>Basidiomycota</taxon>
        <taxon>Agaricomycotina</taxon>
        <taxon>Agaricomycetes</taxon>
        <taxon>Polyporales</taxon>
        <taxon>Polyporaceae</taxon>
        <taxon>Polyporus</taxon>
    </lineage>
</organism>
<keyword evidence="1" id="KW-0732">Signal</keyword>
<evidence type="ECO:0000313" key="3">
    <source>
        <dbReference type="Proteomes" id="UP000308197"/>
    </source>
</evidence>
<evidence type="ECO:0000256" key="1">
    <source>
        <dbReference type="SAM" id="SignalP"/>
    </source>
</evidence>
<dbReference type="AlphaFoldDB" id="A0A5C3NPY1"/>
<gene>
    <name evidence="2" type="ORF">K466DRAFT_606416</name>
</gene>
<dbReference type="Proteomes" id="UP000308197">
    <property type="component" value="Unassembled WGS sequence"/>
</dbReference>
<protein>
    <submittedName>
        <fullName evidence="2">Uncharacterized protein</fullName>
    </submittedName>
</protein>
<dbReference type="InParanoid" id="A0A5C3NPY1"/>
<dbReference type="EMBL" id="ML212176">
    <property type="protein sequence ID" value="TFK79082.1"/>
    <property type="molecule type" value="Genomic_DNA"/>
</dbReference>
<keyword evidence="3" id="KW-1185">Reference proteome</keyword>
<feature type="signal peptide" evidence="1">
    <location>
        <begin position="1"/>
        <end position="20"/>
    </location>
</feature>
<evidence type="ECO:0000313" key="2">
    <source>
        <dbReference type="EMBL" id="TFK79082.1"/>
    </source>
</evidence>
<name>A0A5C3NPY1_9APHY</name>
<dbReference type="STRING" id="1314778.A0A5C3NPY1"/>
<reference evidence="2 3" key="1">
    <citation type="journal article" date="2019" name="Nat. Ecol. Evol.">
        <title>Megaphylogeny resolves global patterns of mushroom evolution.</title>
        <authorList>
            <person name="Varga T."/>
            <person name="Krizsan K."/>
            <person name="Foldi C."/>
            <person name="Dima B."/>
            <person name="Sanchez-Garcia M."/>
            <person name="Sanchez-Ramirez S."/>
            <person name="Szollosi G.J."/>
            <person name="Szarkandi J.G."/>
            <person name="Papp V."/>
            <person name="Albert L."/>
            <person name="Andreopoulos W."/>
            <person name="Angelini C."/>
            <person name="Antonin V."/>
            <person name="Barry K.W."/>
            <person name="Bougher N.L."/>
            <person name="Buchanan P."/>
            <person name="Buyck B."/>
            <person name="Bense V."/>
            <person name="Catcheside P."/>
            <person name="Chovatia M."/>
            <person name="Cooper J."/>
            <person name="Damon W."/>
            <person name="Desjardin D."/>
            <person name="Finy P."/>
            <person name="Geml J."/>
            <person name="Haridas S."/>
            <person name="Hughes K."/>
            <person name="Justo A."/>
            <person name="Karasinski D."/>
            <person name="Kautmanova I."/>
            <person name="Kiss B."/>
            <person name="Kocsube S."/>
            <person name="Kotiranta H."/>
            <person name="LaButti K.M."/>
            <person name="Lechner B.E."/>
            <person name="Liimatainen K."/>
            <person name="Lipzen A."/>
            <person name="Lukacs Z."/>
            <person name="Mihaltcheva S."/>
            <person name="Morgado L.N."/>
            <person name="Niskanen T."/>
            <person name="Noordeloos M.E."/>
            <person name="Ohm R.A."/>
            <person name="Ortiz-Santana B."/>
            <person name="Ovrebo C."/>
            <person name="Racz N."/>
            <person name="Riley R."/>
            <person name="Savchenko A."/>
            <person name="Shiryaev A."/>
            <person name="Soop K."/>
            <person name="Spirin V."/>
            <person name="Szebenyi C."/>
            <person name="Tomsovsky M."/>
            <person name="Tulloss R.E."/>
            <person name="Uehling J."/>
            <person name="Grigoriev I.V."/>
            <person name="Vagvolgyi C."/>
            <person name="Papp T."/>
            <person name="Martin F.M."/>
            <person name="Miettinen O."/>
            <person name="Hibbett D.S."/>
            <person name="Nagy L.G."/>
        </authorList>
    </citation>
    <scope>NUCLEOTIDE SEQUENCE [LARGE SCALE GENOMIC DNA]</scope>
    <source>
        <strain evidence="2 3">HHB13444</strain>
    </source>
</reference>
<accession>A0A5C3NPY1</accession>
<feature type="chain" id="PRO_5022725241" evidence="1">
    <location>
        <begin position="21"/>
        <end position="279"/>
    </location>
</feature>
<sequence>MFGFTRLTLLVAALVTTAAALTPTRTPSGVLAELLTPAEDPSRLTMNPAEPLTNAERLRRGLSPNRPRARYAGRGAQAIGRRQGASPLPCVTQTGRIKVTYTYWPAGGLKASGWLSRNMNTLGEYVFSTDASQALSVTICPQTTTNAFDIQVLNGLANYPYIGGVVGPTNSRVNTNDINDSSNVLYVAGVSEAPYGPAVSGSSAHGTYSKYESHMWSMGANNELLPSWVNDDGTVYSGQKLVHYSVLGIEALFVTGNIDKFYTTFQVPTDIVNFYFVPA</sequence>